<comment type="caution">
    <text evidence="2">The sequence shown here is derived from an EMBL/GenBank/DDBJ whole genome shotgun (WGS) entry which is preliminary data.</text>
</comment>
<feature type="non-terminal residue" evidence="2">
    <location>
        <position position="1"/>
    </location>
</feature>
<sequence>LIVHVDDADSGAATERARGCAGDAAAASTPASLEYGDRAVHNPIAAGEGAGGGDAERQGSNMAAPERWLDAPAAAADDDDSPSDAGAVQATVVMIKLEGGGPNFGDNGGGGAVSPPPPSTSGTQTLPESGAPPEERRQILELSMGPWRETEAERRRKGSLTPEGKIEQPQALDRTAAFQSWDERVLEPALAPPSGLNTLTPLLATGPAWLGMATAPSAAVPVTGDVNMDEMILGDGSGEEHKASPPSRQAREVATA</sequence>
<keyword evidence="3" id="KW-1185">Reference proteome</keyword>
<feature type="non-terminal residue" evidence="2">
    <location>
        <position position="256"/>
    </location>
</feature>
<dbReference type="EMBL" id="BNCO01000024">
    <property type="protein sequence ID" value="GIL56543.1"/>
    <property type="molecule type" value="Genomic_DNA"/>
</dbReference>
<dbReference type="Proteomes" id="UP000747399">
    <property type="component" value="Unassembled WGS sequence"/>
</dbReference>
<evidence type="ECO:0000256" key="1">
    <source>
        <dbReference type="SAM" id="MobiDB-lite"/>
    </source>
</evidence>
<gene>
    <name evidence="2" type="ORF">Vafri_11892</name>
</gene>
<dbReference type="AlphaFoldDB" id="A0A8J4F127"/>
<evidence type="ECO:0000313" key="2">
    <source>
        <dbReference type="EMBL" id="GIL56543.1"/>
    </source>
</evidence>
<feature type="compositionally biased region" description="Gly residues" evidence="1">
    <location>
        <begin position="98"/>
        <end position="112"/>
    </location>
</feature>
<evidence type="ECO:0000313" key="3">
    <source>
        <dbReference type="Proteomes" id="UP000747399"/>
    </source>
</evidence>
<accession>A0A8J4F127</accession>
<protein>
    <submittedName>
        <fullName evidence="2">Uncharacterized protein</fullName>
    </submittedName>
</protein>
<proteinExistence type="predicted"/>
<organism evidence="2 3">
    <name type="scientific">Volvox africanus</name>
    <dbReference type="NCBI Taxonomy" id="51714"/>
    <lineage>
        <taxon>Eukaryota</taxon>
        <taxon>Viridiplantae</taxon>
        <taxon>Chlorophyta</taxon>
        <taxon>core chlorophytes</taxon>
        <taxon>Chlorophyceae</taxon>
        <taxon>CS clade</taxon>
        <taxon>Chlamydomonadales</taxon>
        <taxon>Volvocaceae</taxon>
        <taxon>Volvox</taxon>
    </lineage>
</organism>
<feature type="region of interest" description="Disordered" evidence="1">
    <location>
        <begin position="228"/>
        <end position="256"/>
    </location>
</feature>
<feature type="region of interest" description="Disordered" evidence="1">
    <location>
        <begin position="1"/>
        <end position="172"/>
    </location>
</feature>
<reference evidence="2" key="1">
    <citation type="journal article" date="2021" name="Proc. Natl. Acad. Sci. U.S.A.">
        <title>Three genomes in the algal genus Volvox reveal the fate of a haploid sex-determining region after a transition to homothallism.</title>
        <authorList>
            <person name="Yamamoto K."/>
            <person name="Hamaji T."/>
            <person name="Kawai-Toyooka H."/>
            <person name="Matsuzaki R."/>
            <person name="Takahashi F."/>
            <person name="Nishimura Y."/>
            <person name="Kawachi M."/>
            <person name="Noguchi H."/>
            <person name="Minakuchi Y."/>
            <person name="Umen J.G."/>
            <person name="Toyoda A."/>
            <person name="Nozaki H."/>
        </authorList>
    </citation>
    <scope>NUCLEOTIDE SEQUENCE</scope>
    <source>
        <strain evidence="2">NIES-3780</strain>
    </source>
</reference>
<name>A0A8J4F127_9CHLO</name>